<organism evidence="2">
    <name type="scientific">Micrurus corallinus</name>
    <name type="common">Brazilian coral snake</name>
    <dbReference type="NCBI Taxonomy" id="54390"/>
    <lineage>
        <taxon>Eukaryota</taxon>
        <taxon>Metazoa</taxon>
        <taxon>Chordata</taxon>
        <taxon>Craniata</taxon>
        <taxon>Vertebrata</taxon>
        <taxon>Euteleostomi</taxon>
        <taxon>Lepidosauria</taxon>
        <taxon>Squamata</taxon>
        <taxon>Bifurcata</taxon>
        <taxon>Unidentata</taxon>
        <taxon>Episquamata</taxon>
        <taxon>Toxicofera</taxon>
        <taxon>Serpentes</taxon>
        <taxon>Colubroidea</taxon>
        <taxon>Elapidae</taxon>
        <taxon>Elapinae</taxon>
        <taxon>Micrurus</taxon>
    </lineage>
</organism>
<name>A0A2D4F3W4_MICCO</name>
<proteinExistence type="predicted"/>
<keyword evidence="1" id="KW-1133">Transmembrane helix</keyword>
<evidence type="ECO:0000256" key="1">
    <source>
        <dbReference type="SAM" id="Phobius"/>
    </source>
</evidence>
<feature type="transmembrane region" description="Helical" evidence="1">
    <location>
        <begin position="62"/>
        <end position="82"/>
    </location>
</feature>
<protein>
    <submittedName>
        <fullName evidence="2">Uncharacterized protein</fullName>
    </submittedName>
</protein>
<keyword evidence="1" id="KW-0472">Membrane</keyword>
<sequence>MLNLYLKELYSNLHPSSDLTIGKFFFPNYSTLEDWRKIGPSREMTGCKCSEYELSVSFSTNFQYLSVHIFSIFQYVFLIYAISAIHRNVWRDLLNSEAKSNTGNH</sequence>
<dbReference type="AlphaFoldDB" id="A0A2D4F3W4"/>
<keyword evidence="1" id="KW-0812">Transmembrane</keyword>
<dbReference type="EMBL" id="IACJ01056839">
    <property type="protein sequence ID" value="LAA42195.1"/>
    <property type="molecule type" value="Transcribed_RNA"/>
</dbReference>
<reference evidence="2" key="1">
    <citation type="submission" date="2017-07" db="EMBL/GenBank/DDBJ databases">
        <authorList>
            <person name="Mikheyev A."/>
            <person name="Grau M."/>
        </authorList>
    </citation>
    <scope>NUCLEOTIDE SEQUENCE</scope>
    <source>
        <tissue evidence="2">Venom_gland</tissue>
    </source>
</reference>
<accession>A0A2D4F3W4</accession>
<evidence type="ECO:0000313" key="2">
    <source>
        <dbReference type="EMBL" id="LAA42195.1"/>
    </source>
</evidence>
<reference evidence="2" key="2">
    <citation type="submission" date="2017-11" db="EMBL/GenBank/DDBJ databases">
        <title>Coralsnake Venomics: Analyses of Venom Gland Transcriptomes and Proteomes of Six Brazilian Taxa.</title>
        <authorList>
            <person name="Aird S.D."/>
            <person name="Jorge da Silva N."/>
            <person name="Qiu L."/>
            <person name="Villar-Briones A."/>
            <person name="Aparecida-Saddi V."/>
            <person name="Campos-Telles M.P."/>
            <person name="Grau M."/>
            <person name="Mikheyev A.S."/>
        </authorList>
    </citation>
    <scope>NUCLEOTIDE SEQUENCE</scope>
    <source>
        <tissue evidence="2">Venom_gland</tissue>
    </source>
</reference>